<dbReference type="EMBL" id="MPUH01000022">
    <property type="protein sequence ID" value="OMJ94722.1"/>
    <property type="molecule type" value="Genomic_DNA"/>
</dbReference>
<dbReference type="Proteomes" id="UP000187209">
    <property type="component" value="Unassembled WGS sequence"/>
</dbReference>
<evidence type="ECO:0000256" key="1">
    <source>
        <dbReference type="SAM" id="MobiDB-lite"/>
    </source>
</evidence>
<sequence length="311" mass="35529">MKKSIRKSSQSTLASAIVTRGTSANAIDPEKNVEITFSSAKDSHARRNSCPTIEETLIQKYSESQKQMARLRQVEKFKQLQELRQAPSLYPGSKKMFKPRSQEEIRTIAESIPHKRRIKGYVPEKKADTKRPQDVIPMPDVEAIKHALEKVIPREEKIVPVDVYSMGIAEKTDAMRKKKSEKVELEKQKLIEKEMEQCTFKPDTKKSKKKLGSHRKTLSMAEMHSQKKPLSARTDRKGSVQGEKKEMIRPPAPNKGSHKQNPITPDLGLFISPSYAQLSPAKLKYSYDEEAAVDTLKKRSKKMMTYNYSKK</sequence>
<feature type="compositionally biased region" description="Basic and acidic residues" evidence="1">
    <location>
        <begin position="233"/>
        <end position="248"/>
    </location>
</feature>
<evidence type="ECO:0000313" key="3">
    <source>
        <dbReference type="Proteomes" id="UP000187209"/>
    </source>
</evidence>
<proteinExistence type="predicted"/>
<name>A0A1R2D0E8_9CILI</name>
<accession>A0A1R2D0E8</accession>
<keyword evidence="3" id="KW-1185">Reference proteome</keyword>
<dbReference type="AlphaFoldDB" id="A0A1R2D0E8"/>
<feature type="region of interest" description="Disordered" evidence="1">
    <location>
        <begin position="196"/>
        <end position="265"/>
    </location>
</feature>
<reference evidence="2 3" key="1">
    <citation type="submission" date="2016-11" db="EMBL/GenBank/DDBJ databases">
        <title>The macronuclear genome of Stentor coeruleus: a giant cell with tiny introns.</title>
        <authorList>
            <person name="Slabodnick M."/>
            <person name="Ruby J.G."/>
            <person name="Reiff S.B."/>
            <person name="Swart E.C."/>
            <person name="Gosai S."/>
            <person name="Prabakaran S."/>
            <person name="Witkowska E."/>
            <person name="Larue G.E."/>
            <person name="Fisher S."/>
            <person name="Freeman R.M."/>
            <person name="Gunawardena J."/>
            <person name="Chu W."/>
            <person name="Stover N.A."/>
            <person name="Gregory B.D."/>
            <person name="Nowacki M."/>
            <person name="Derisi J."/>
            <person name="Roy S.W."/>
            <person name="Marshall W.F."/>
            <person name="Sood P."/>
        </authorList>
    </citation>
    <scope>NUCLEOTIDE SEQUENCE [LARGE SCALE GENOMIC DNA]</scope>
    <source>
        <strain evidence="2">WM001</strain>
    </source>
</reference>
<protein>
    <submittedName>
        <fullName evidence="2">Uncharacterized protein</fullName>
    </submittedName>
</protein>
<comment type="caution">
    <text evidence="2">The sequence shown here is derived from an EMBL/GenBank/DDBJ whole genome shotgun (WGS) entry which is preliminary data.</text>
</comment>
<evidence type="ECO:0000313" key="2">
    <source>
        <dbReference type="EMBL" id="OMJ94722.1"/>
    </source>
</evidence>
<gene>
    <name evidence="2" type="ORF">SteCoe_2063</name>
</gene>
<feature type="compositionally biased region" description="Basic residues" evidence="1">
    <location>
        <begin position="206"/>
        <end position="217"/>
    </location>
</feature>
<organism evidence="2 3">
    <name type="scientific">Stentor coeruleus</name>
    <dbReference type="NCBI Taxonomy" id="5963"/>
    <lineage>
        <taxon>Eukaryota</taxon>
        <taxon>Sar</taxon>
        <taxon>Alveolata</taxon>
        <taxon>Ciliophora</taxon>
        <taxon>Postciliodesmatophora</taxon>
        <taxon>Heterotrichea</taxon>
        <taxon>Heterotrichida</taxon>
        <taxon>Stentoridae</taxon>
        <taxon>Stentor</taxon>
    </lineage>
</organism>